<dbReference type="EMBL" id="QAAA01000015">
    <property type="protein sequence ID" value="PTN01238.1"/>
    <property type="molecule type" value="Genomic_DNA"/>
</dbReference>
<proteinExistence type="predicted"/>
<dbReference type="AlphaFoldDB" id="A0A2T5BQC4"/>
<dbReference type="InterPro" id="IPR044925">
    <property type="entry name" value="His-Me_finger_sf"/>
</dbReference>
<dbReference type="Gene3D" id="3.90.75.20">
    <property type="match status" value="1"/>
</dbReference>
<dbReference type="Proteomes" id="UP000243859">
    <property type="component" value="Unassembled WGS sequence"/>
</dbReference>
<evidence type="ECO:0000313" key="2">
    <source>
        <dbReference type="EMBL" id="PTN01238.1"/>
    </source>
</evidence>
<feature type="domain" description="HNH nuclease" evidence="1">
    <location>
        <begin position="79"/>
        <end position="120"/>
    </location>
</feature>
<keyword evidence="3" id="KW-1185">Reference proteome</keyword>
<dbReference type="RefSeq" id="WP_107893103.1">
    <property type="nucleotide sequence ID" value="NZ_NHSI01000003.1"/>
</dbReference>
<dbReference type="SUPFAM" id="SSF54060">
    <property type="entry name" value="His-Me finger endonucleases"/>
    <property type="match status" value="1"/>
</dbReference>
<evidence type="ECO:0000259" key="1">
    <source>
        <dbReference type="Pfam" id="PF13392"/>
    </source>
</evidence>
<evidence type="ECO:0000313" key="3">
    <source>
        <dbReference type="Proteomes" id="UP000243859"/>
    </source>
</evidence>
<keyword evidence="2" id="KW-0540">Nuclease</keyword>
<keyword evidence="2" id="KW-0255">Endonuclease</keyword>
<dbReference type="InterPro" id="IPR003615">
    <property type="entry name" value="HNH_nuc"/>
</dbReference>
<protein>
    <submittedName>
        <fullName evidence="2">HNH endonuclease</fullName>
    </submittedName>
</protein>
<dbReference type="OrthoDB" id="4313779at2"/>
<keyword evidence="2" id="KW-0378">Hydrolase</keyword>
<name>A0A2T5BQC4_9RHOB</name>
<sequence>MTIDDRQGAVPVPGFPGYHINRTGQVWSAHRKGRIPRGARSRWLDQKDWTVRQPWCDPEGYLHHTLVRGGRGARQRIALHILVAAAFLGPRPDGLVVAHLDGDKSNNCAQNLAYVSQRENIEHKREHGTMLCGDRSHLSRMTDHQCLRMLDCLDVGYSRREVAGAFGVSVAHVAALKTGRIRKHLRAKRHL</sequence>
<comment type="caution">
    <text evidence="2">The sequence shown here is derived from an EMBL/GenBank/DDBJ whole genome shotgun (WGS) entry which is preliminary data.</text>
</comment>
<organism evidence="2 3">
    <name type="scientific">Rhodovulum imhoffii</name>
    <dbReference type="NCBI Taxonomy" id="365340"/>
    <lineage>
        <taxon>Bacteria</taxon>
        <taxon>Pseudomonadati</taxon>
        <taxon>Pseudomonadota</taxon>
        <taxon>Alphaproteobacteria</taxon>
        <taxon>Rhodobacterales</taxon>
        <taxon>Paracoccaceae</taxon>
        <taxon>Rhodovulum</taxon>
    </lineage>
</organism>
<dbReference type="GO" id="GO:0004519">
    <property type="term" value="F:endonuclease activity"/>
    <property type="evidence" value="ECO:0007669"/>
    <property type="project" value="UniProtKB-KW"/>
</dbReference>
<accession>A0A2T5BQC4</accession>
<gene>
    <name evidence="2" type="ORF">C8N32_11528</name>
</gene>
<dbReference type="Pfam" id="PF13392">
    <property type="entry name" value="HNH_3"/>
    <property type="match status" value="1"/>
</dbReference>
<reference evidence="2 3" key="1">
    <citation type="submission" date="2018-04" db="EMBL/GenBank/DDBJ databases">
        <title>Genomic Encyclopedia of Archaeal and Bacterial Type Strains, Phase II (KMG-II): from individual species to whole genera.</title>
        <authorList>
            <person name="Goeker M."/>
        </authorList>
    </citation>
    <scope>NUCLEOTIDE SEQUENCE [LARGE SCALE GENOMIC DNA]</scope>
    <source>
        <strain evidence="2 3">DSM 18064</strain>
    </source>
</reference>